<organism evidence="1 2">
    <name type="scientific">Pseudoalteromonas aliena</name>
    <dbReference type="NCBI Taxonomy" id="247523"/>
    <lineage>
        <taxon>Bacteria</taxon>
        <taxon>Pseudomonadati</taxon>
        <taxon>Pseudomonadota</taxon>
        <taxon>Gammaproteobacteria</taxon>
        <taxon>Alteromonadales</taxon>
        <taxon>Pseudoalteromonadaceae</taxon>
        <taxon>Pseudoalteromonas</taxon>
    </lineage>
</organism>
<sequence length="82" mass="9698">MKKHSPQLTKRLWRTKPIINYLKFLFKTQLESRARAVIASENRLTGCNSRIIEIDLIPTLYTLYLKIKCFFVHSPYLGINNE</sequence>
<evidence type="ECO:0000313" key="2">
    <source>
        <dbReference type="Proteomes" id="UP000188243"/>
    </source>
</evidence>
<proteinExistence type="predicted"/>
<dbReference type="EMBL" id="CP019628">
    <property type="protein sequence ID" value="AQQ01809.1"/>
    <property type="molecule type" value="Genomic_DNA"/>
</dbReference>
<gene>
    <name evidence="1" type="ORF">B0W48_19730</name>
</gene>
<protein>
    <submittedName>
        <fullName evidence="1">Uncharacterized protein</fullName>
    </submittedName>
</protein>
<dbReference type="AlphaFoldDB" id="A0A1Q2H371"/>
<evidence type="ECO:0000313" key="1">
    <source>
        <dbReference type="EMBL" id="AQQ01809.1"/>
    </source>
</evidence>
<name>A0A1Q2H371_9GAMM</name>
<accession>A0A1Q2H371</accession>
<dbReference type="KEGG" id="paln:B0W48_19730"/>
<dbReference type="STRING" id="247523.B0W48_19730"/>
<dbReference type="Proteomes" id="UP000188243">
    <property type="component" value="Chromosome"/>
</dbReference>
<reference evidence="1 2" key="1">
    <citation type="submission" date="2017-02" db="EMBL/GenBank/DDBJ databases">
        <title>Complete genome sequence of the cold-active Pseudoalteromonas aliena strain EH1 isolated from Arctic seawater.</title>
        <authorList>
            <person name="Kim E."/>
            <person name="Heo E."/>
            <person name="Kim H."/>
            <person name="Kim D."/>
        </authorList>
    </citation>
    <scope>NUCLEOTIDE SEQUENCE [LARGE SCALE GENOMIC DNA]</scope>
    <source>
        <strain evidence="1 2">EH1</strain>
    </source>
</reference>